<keyword evidence="4" id="KW-1185">Reference proteome</keyword>
<comment type="caution">
    <text evidence="3">The sequence shown here is derived from an EMBL/GenBank/DDBJ whole genome shotgun (WGS) entry which is preliminary data.</text>
</comment>
<dbReference type="InterPro" id="IPR001296">
    <property type="entry name" value="Glyco_trans_1"/>
</dbReference>
<dbReference type="CDD" id="cd03818">
    <property type="entry name" value="GT4_ExpC-like"/>
    <property type="match status" value="1"/>
</dbReference>
<dbReference type="Pfam" id="PF12000">
    <property type="entry name" value="Glyco_trans_4_3"/>
    <property type="match status" value="1"/>
</dbReference>
<dbReference type="EMBL" id="JASBAO010000001">
    <property type="protein sequence ID" value="MDI2091774.1"/>
    <property type="molecule type" value="Genomic_DNA"/>
</dbReference>
<dbReference type="RefSeq" id="WP_281448859.1">
    <property type="nucleotide sequence ID" value="NZ_JASBAO010000001.1"/>
</dbReference>
<dbReference type="InterPro" id="IPR022623">
    <property type="entry name" value="Glyco_trans_4"/>
</dbReference>
<dbReference type="Proteomes" id="UP001431634">
    <property type="component" value="Unassembled WGS sequence"/>
</dbReference>
<dbReference type="PANTHER" id="PTHR12526">
    <property type="entry name" value="GLYCOSYLTRANSFERASE"/>
    <property type="match status" value="1"/>
</dbReference>
<protein>
    <submittedName>
        <fullName evidence="3">Glycosyltransferase family 4 protein</fullName>
    </submittedName>
</protein>
<dbReference type="PANTHER" id="PTHR12526:SF630">
    <property type="entry name" value="GLYCOSYLTRANSFERASE"/>
    <property type="match status" value="1"/>
</dbReference>
<feature type="domain" description="Glycosyl transferase family 1" evidence="1">
    <location>
        <begin position="213"/>
        <end position="380"/>
    </location>
</feature>
<organism evidence="3 4">
    <name type="scientific">Commensalibacter oyaizuii</name>
    <dbReference type="NCBI Taxonomy" id="3043873"/>
    <lineage>
        <taxon>Bacteria</taxon>
        <taxon>Pseudomonadati</taxon>
        <taxon>Pseudomonadota</taxon>
        <taxon>Alphaproteobacteria</taxon>
        <taxon>Acetobacterales</taxon>
        <taxon>Acetobacteraceae</taxon>
    </lineage>
</organism>
<dbReference type="SUPFAM" id="SSF53756">
    <property type="entry name" value="UDP-Glycosyltransferase/glycogen phosphorylase"/>
    <property type="match status" value="1"/>
</dbReference>
<dbReference type="Gene3D" id="3.40.50.2000">
    <property type="entry name" value="Glycogen Phosphorylase B"/>
    <property type="match status" value="1"/>
</dbReference>
<dbReference type="Pfam" id="PF00534">
    <property type="entry name" value="Glycos_transf_1"/>
    <property type="match status" value="1"/>
</dbReference>
<evidence type="ECO:0000259" key="1">
    <source>
        <dbReference type="Pfam" id="PF00534"/>
    </source>
</evidence>
<evidence type="ECO:0000313" key="3">
    <source>
        <dbReference type="EMBL" id="MDI2091774.1"/>
    </source>
</evidence>
<sequence>MKYLFIHQNFPGQYLHIVRHLAKQPDNEIIFISQSSENKIEGVRSVFYKTVEVTPGIHTALAELDIAIKRGEEVYKTIKTLKNLGFIPDIIIGHQGWGEMLNLQDIYPDVPVIHYCEFYYHSDGLDVNFDPEFPADELLPSRVRIKNTINLISATNPGWGQTPTLFQHSTYPKWAQQQMTILREGVNLQKCAPDQSVRKQDVKFGDFIVSPHDKLLTYVARGLEPYRGFHIFMRALPKLLNERPDLKVVMVGRDQVSYGASLAGGLSWREYMLRELSDKLDMSRVHFAGQVSYDVFGQLLKRSDAHVYMTYPFVLSWSLREAMATGCAIVASDTQPVQEFIADRKTGLLTPFLDPNALADHVLEVLEDQILAQNLRTAARAEAERSLSLTDYLENYELLIDDLVHRRKPSLNLGNSPAELALKNP</sequence>
<evidence type="ECO:0000259" key="2">
    <source>
        <dbReference type="Pfam" id="PF12000"/>
    </source>
</evidence>
<proteinExistence type="predicted"/>
<feature type="domain" description="Glycosyl transferase family 4" evidence="2">
    <location>
        <begin position="26"/>
        <end position="189"/>
    </location>
</feature>
<gene>
    <name evidence="3" type="ORF">QJV27_10400</name>
</gene>
<accession>A0ABT6Q3S0</accession>
<name>A0ABT6Q3S0_9PROT</name>
<reference evidence="3" key="1">
    <citation type="submission" date="2023-05" db="EMBL/GenBank/DDBJ databases">
        <title>Whole genome sequence of Commensalibacter sp.</title>
        <authorList>
            <person name="Charoenyingcharoen P."/>
            <person name="Yukphan P."/>
        </authorList>
    </citation>
    <scope>NUCLEOTIDE SEQUENCE</scope>
    <source>
        <strain evidence="3">TBRC 16381</strain>
    </source>
</reference>
<evidence type="ECO:0000313" key="4">
    <source>
        <dbReference type="Proteomes" id="UP001431634"/>
    </source>
</evidence>